<name>A0A3R8TQT4_9FLAO</name>
<dbReference type="InterPro" id="IPR012944">
    <property type="entry name" value="SusD_RagB_dom"/>
</dbReference>
<evidence type="ECO:0000259" key="8">
    <source>
        <dbReference type="Pfam" id="PF14322"/>
    </source>
</evidence>
<dbReference type="Proteomes" id="UP000267844">
    <property type="component" value="Unassembled WGS sequence"/>
</dbReference>
<dbReference type="Gene3D" id="1.25.40.390">
    <property type="match status" value="1"/>
</dbReference>
<feature type="chain" id="PRO_5018772406" evidence="6">
    <location>
        <begin position="32"/>
        <end position="549"/>
    </location>
</feature>
<feature type="signal peptide" evidence="6">
    <location>
        <begin position="1"/>
        <end position="31"/>
    </location>
</feature>
<comment type="similarity">
    <text evidence="2">Belongs to the SusD family.</text>
</comment>
<evidence type="ECO:0000256" key="2">
    <source>
        <dbReference type="ARBA" id="ARBA00006275"/>
    </source>
</evidence>
<gene>
    <name evidence="9" type="ORF">EGI89_05565</name>
</gene>
<dbReference type="Gene3D" id="1.10.3780.10">
    <property type="entry name" value="SusD-like"/>
    <property type="match status" value="1"/>
</dbReference>
<keyword evidence="5" id="KW-0998">Cell outer membrane</keyword>
<evidence type="ECO:0000313" key="9">
    <source>
        <dbReference type="EMBL" id="RRT92719.1"/>
    </source>
</evidence>
<protein>
    <submittedName>
        <fullName evidence="9">RagB/SusD family nutrient uptake outer membrane protein</fullName>
    </submittedName>
</protein>
<dbReference type="Pfam" id="PF14322">
    <property type="entry name" value="SusD-like_3"/>
    <property type="match status" value="1"/>
</dbReference>
<feature type="domain" description="SusD-like N-terminal" evidence="8">
    <location>
        <begin position="144"/>
        <end position="245"/>
    </location>
</feature>
<dbReference type="PROSITE" id="PS51257">
    <property type="entry name" value="PROKAR_LIPOPROTEIN"/>
    <property type="match status" value="1"/>
</dbReference>
<dbReference type="GO" id="GO:0009279">
    <property type="term" value="C:cell outer membrane"/>
    <property type="evidence" value="ECO:0007669"/>
    <property type="project" value="UniProtKB-SubCell"/>
</dbReference>
<proteinExistence type="inferred from homology"/>
<organism evidence="9 10">
    <name type="scientific">Empedobacter falsenii</name>
    <dbReference type="NCBI Taxonomy" id="343874"/>
    <lineage>
        <taxon>Bacteria</taxon>
        <taxon>Pseudomonadati</taxon>
        <taxon>Bacteroidota</taxon>
        <taxon>Flavobacteriia</taxon>
        <taxon>Flavobacteriales</taxon>
        <taxon>Weeksellaceae</taxon>
        <taxon>Empedobacter</taxon>
    </lineage>
</organism>
<reference evidence="9 10" key="1">
    <citation type="submission" date="2018-10" db="EMBL/GenBank/DDBJ databases">
        <title>Transmission dynamics of multidrug resistant bacteria on intensive care unit surfaces.</title>
        <authorList>
            <person name="D'Souza A.W."/>
            <person name="Potter R.F."/>
            <person name="Wallace M."/>
            <person name="Shupe A."/>
            <person name="Patel S."/>
            <person name="Sun S."/>
            <person name="Gul D."/>
            <person name="Kwon J.H."/>
            <person name="Andleeb S."/>
            <person name="Burnham C.-A.D."/>
            <person name="Dantas G."/>
        </authorList>
    </citation>
    <scope>NUCLEOTIDE SEQUENCE [LARGE SCALE GENOMIC DNA]</scope>
    <source>
        <strain evidence="9 10">WF_348</strain>
    </source>
</reference>
<comment type="subcellular location">
    <subcellularLocation>
        <location evidence="1">Cell outer membrane</location>
    </subcellularLocation>
</comment>
<dbReference type="CDD" id="cd08977">
    <property type="entry name" value="SusD"/>
    <property type="match status" value="1"/>
</dbReference>
<dbReference type="Pfam" id="PF07980">
    <property type="entry name" value="SusD_RagB"/>
    <property type="match status" value="1"/>
</dbReference>
<dbReference type="Gene3D" id="1.25.40.10">
    <property type="entry name" value="Tetratricopeptide repeat domain"/>
    <property type="match status" value="1"/>
</dbReference>
<dbReference type="SUPFAM" id="SSF48452">
    <property type="entry name" value="TPR-like"/>
    <property type="match status" value="1"/>
</dbReference>
<sequence>MLISKKTTMKKIKISTYILAAALAFSVSSCHDDLDLMPNDPDTYTQFDVFKDAATAKSALAKVYASLALTGQKGPAGSGDIQGIDEGASQYTRLMFNLNVLTTDESIVGWGDPGLPNLHEISWGASNSFVEAMYYRLAQTVSFSNSFIANAEALSSTTPEVKEYVAEARFIRAYAYYSLMDLYANVPLVTEVSSELPKQSNRKEIFTFVESELKAIEAELKAGRTNEYGRVDKAAAEALLSRLYLNAETWIGEAKYTEAITYSKLAMQAGYTLNITDGNKNGSAYDELFLADNNTNGAQNEAIFVLNFDGNNSRTYGGSTFLVKAAIGGKMTAADYGVNGGWGGPRSTKALVNQFTDAVTTKDSNGNPTAWKDKRAMFFTDGQTFEINNIGTFGEGYAVYKWSNKRSDGKSANDATGEYVDTDVPIIRLAEVYLNYAEAVLRGGTGGDRATALSLINELRTRAYGNTSGNITDGQLNLDFILAERSRELYWEGTRRTDLIRFSRYTNNYNWPWKGGVQNGTSVDATKAIFPIPNNIIVINPNLTQNPGY</sequence>
<evidence type="ECO:0000259" key="7">
    <source>
        <dbReference type="Pfam" id="PF07980"/>
    </source>
</evidence>
<keyword evidence="4" id="KW-0472">Membrane</keyword>
<keyword evidence="3 6" id="KW-0732">Signal</keyword>
<dbReference type="EMBL" id="RHPO01000007">
    <property type="protein sequence ID" value="RRT92719.1"/>
    <property type="molecule type" value="Genomic_DNA"/>
</dbReference>
<evidence type="ECO:0000256" key="1">
    <source>
        <dbReference type="ARBA" id="ARBA00004442"/>
    </source>
</evidence>
<evidence type="ECO:0000256" key="4">
    <source>
        <dbReference type="ARBA" id="ARBA00023136"/>
    </source>
</evidence>
<evidence type="ECO:0000256" key="5">
    <source>
        <dbReference type="ARBA" id="ARBA00023237"/>
    </source>
</evidence>
<dbReference type="InterPro" id="IPR033985">
    <property type="entry name" value="SusD-like_N"/>
</dbReference>
<accession>A0A3R8TQT4</accession>
<feature type="domain" description="RagB/SusD" evidence="7">
    <location>
        <begin position="379"/>
        <end position="549"/>
    </location>
</feature>
<evidence type="ECO:0000313" key="10">
    <source>
        <dbReference type="Proteomes" id="UP000267844"/>
    </source>
</evidence>
<comment type="caution">
    <text evidence="9">The sequence shown here is derived from an EMBL/GenBank/DDBJ whole genome shotgun (WGS) entry which is preliminary data.</text>
</comment>
<evidence type="ECO:0000256" key="3">
    <source>
        <dbReference type="ARBA" id="ARBA00022729"/>
    </source>
</evidence>
<evidence type="ECO:0000256" key="6">
    <source>
        <dbReference type="SAM" id="SignalP"/>
    </source>
</evidence>
<dbReference type="InterPro" id="IPR011990">
    <property type="entry name" value="TPR-like_helical_dom_sf"/>
</dbReference>
<dbReference type="AlphaFoldDB" id="A0A3R8TQT4"/>